<feature type="transmembrane region" description="Helical" evidence="1">
    <location>
        <begin position="45"/>
        <end position="66"/>
    </location>
</feature>
<dbReference type="RefSeq" id="WP_271714163.1">
    <property type="nucleotide sequence ID" value="NZ_AP024169.1"/>
</dbReference>
<accession>A0A7R7EHH8</accession>
<evidence type="ECO:0000256" key="1">
    <source>
        <dbReference type="SAM" id="Phobius"/>
    </source>
</evidence>
<organism evidence="2 3">
    <name type="scientific">Anaeromicropila herbilytica</name>
    <dbReference type="NCBI Taxonomy" id="2785025"/>
    <lineage>
        <taxon>Bacteria</taxon>
        <taxon>Bacillati</taxon>
        <taxon>Bacillota</taxon>
        <taxon>Clostridia</taxon>
        <taxon>Lachnospirales</taxon>
        <taxon>Lachnospiraceae</taxon>
        <taxon>Anaeromicropila</taxon>
    </lineage>
</organism>
<keyword evidence="1" id="KW-0472">Membrane</keyword>
<dbReference type="KEGG" id="ahb:bsdtb5_01520"/>
<dbReference type="Proteomes" id="UP000595897">
    <property type="component" value="Chromosome"/>
</dbReference>
<protein>
    <submittedName>
        <fullName evidence="2">Uncharacterized protein</fullName>
    </submittedName>
</protein>
<evidence type="ECO:0000313" key="2">
    <source>
        <dbReference type="EMBL" id="BCN28857.1"/>
    </source>
</evidence>
<gene>
    <name evidence="2" type="ORF">bsdtb5_01520</name>
</gene>
<dbReference type="Pfam" id="PF18975">
    <property type="entry name" value="DUF5711"/>
    <property type="match status" value="1"/>
</dbReference>
<keyword evidence="3" id="KW-1185">Reference proteome</keyword>
<evidence type="ECO:0000313" key="3">
    <source>
        <dbReference type="Proteomes" id="UP000595897"/>
    </source>
</evidence>
<name>A0A7R7EHH8_9FIRM</name>
<keyword evidence="1" id="KW-0812">Transmembrane</keyword>
<sequence>MNKDFETLTVLDYSKGVNVMATVIEKGSKTSYEIKIERHRRKVKTIRITTAVAVTLFVIFFVIWYFNRDFNSYKVMNSVLRKDSNTVQYMPYQKDLLKYSRDGVSAIDTDGNLLWNGTYEMKNPKASICEGYVAVADIGGNDIYTVNEKGDQNKLQMLLPITQVEVSKQGVVAALLTDNDVSYINLYDSTKPKQDPLVEQEFHVENSGYPLDIALSNDGTKLVTSYLNIKNGVVKTDLAFYNFSEVGKNLVDNLVGGIPYEKTIVPEVEFLDNNTICAYGDNKFAVYTMKEKPDLVFTDTFKTEIKSIFSNDSYVGFIVNNYDGDQKYRAIVYDLKGKKILNKPINFEYDDVMISGKEIIFHSDLQAIIMSLKGKIRFNYTFKQPVSYLYPINNFNKYILINNKEIQKIKLVEAKK</sequence>
<dbReference type="InterPro" id="IPR043765">
    <property type="entry name" value="DUF5711"/>
</dbReference>
<keyword evidence="1" id="KW-1133">Transmembrane helix</keyword>
<dbReference type="AlphaFoldDB" id="A0A7R7EHH8"/>
<dbReference type="SUPFAM" id="SSF82171">
    <property type="entry name" value="DPP6 N-terminal domain-like"/>
    <property type="match status" value="1"/>
</dbReference>
<proteinExistence type="predicted"/>
<dbReference type="EMBL" id="AP024169">
    <property type="protein sequence ID" value="BCN28857.1"/>
    <property type="molecule type" value="Genomic_DNA"/>
</dbReference>
<reference evidence="2 3" key="1">
    <citation type="submission" date="2020-11" db="EMBL/GenBank/DDBJ databases">
        <title>Draft genome sequencing of a Lachnospiraceae strain isolated from anoxic soil subjected to BSD treatment.</title>
        <authorList>
            <person name="Uek A."/>
            <person name="Tonouchi A."/>
        </authorList>
    </citation>
    <scope>NUCLEOTIDE SEQUENCE [LARGE SCALE GENOMIC DNA]</scope>
    <source>
        <strain evidence="2 3">TB5</strain>
    </source>
</reference>